<reference evidence="1 2" key="1">
    <citation type="submission" date="2016-06" db="EMBL/GenBank/DDBJ databases">
        <authorList>
            <person name="Kjaerup R.B."/>
            <person name="Dalgaard T.S."/>
            <person name="Juul-Madsen H.R."/>
        </authorList>
    </citation>
    <scope>NUCLEOTIDE SEQUENCE [LARGE SCALE GENOMIC DNA]</scope>
</reference>
<dbReference type="EMBL" id="LT853695">
    <property type="protein sequence ID" value="SMQ49505.1"/>
    <property type="molecule type" value="Genomic_DNA"/>
</dbReference>
<dbReference type="Proteomes" id="UP000215127">
    <property type="component" value="Chromosome 4"/>
</dbReference>
<dbReference type="InterPro" id="IPR036770">
    <property type="entry name" value="Ankyrin_rpt-contain_sf"/>
</dbReference>
<proteinExistence type="predicted"/>
<evidence type="ECO:0000313" key="2">
    <source>
        <dbReference type="Proteomes" id="UP000215127"/>
    </source>
</evidence>
<dbReference type="STRING" id="1276538.A0A1X7RQ06"/>
<protein>
    <submittedName>
        <fullName evidence="1">Uncharacterized protein</fullName>
    </submittedName>
</protein>
<name>A0A1X7RQ06_ZYMT9</name>
<evidence type="ECO:0000313" key="1">
    <source>
        <dbReference type="EMBL" id="SMQ49505.1"/>
    </source>
</evidence>
<dbReference type="AlphaFoldDB" id="A0A1X7RQ06"/>
<organism evidence="1 2">
    <name type="scientific">Zymoseptoria tritici (strain ST99CH_3D7)</name>
    <dbReference type="NCBI Taxonomy" id="1276538"/>
    <lineage>
        <taxon>Eukaryota</taxon>
        <taxon>Fungi</taxon>
        <taxon>Dikarya</taxon>
        <taxon>Ascomycota</taxon>
        <taxon>Pezizomycotina</taxon>
        <taxon>Dothideomycetes</taxon>
        <taxon>Dothideomycetidae</taxon>
        <taxon>Mycosphaerellales</taxon>
        <taxon>Mycosphaerellaceae</taxon>
        <taxon>Zymoseptoria</taxon>
    </lineage>
</organism>
<gene>
    <name evidence="1" type="ORF">ZT3D7_G4656</name>
</gene>
<accession>A0A1X7RQ06</accession>
<sequence>MRAWNVYCGMEFPIDKTAVRIAVELQDGMKMLELFLCSAWDVDMQLEPEVPSALALALRRQDYQCANWLLDHGAYPNTKCTYDITPLSFAIQYSTVPFIQRVLDMGADILHCQAVHYAVYLTLPDYIDVLNFVLS</sequence>
<keyword evidence="2" id="KW-1185">Reference proteome</keyword>
<dbReference type="Gene3D" id="1.25.40.20">
    <property type="entry name" value="Ankyrin repeat-containing domain"/>
    <property type="match status" value="1"/>
</dbReference>
<dbReference type="SUPFAM" id="SSF48403">
    <property type="entry name" value="Ankyrin repeat"/>
    <property type="match status" value="1"/>
</dbReference>